<proteinExistence type="predicted"/>
<evidence type="ECO:0000259" key="1">
    <source>
        <dbReference type="PROSITE" id="PS50878"/>
    </source>
</evidence>
<dbReference type="CDD" id="cd01650">
    <property type="entry name" value="RT_nLTR_like"/>
    <property type="match status" value="1"/>
</dbReference>
<feature type="domain" description="Reverse transcriptase" evidence="1">
    <location>
        <begin position="1"/>
        <end position="223"/>
    </location>
</feature>
<dbReference type="InterPro" id="IPR043502">
    <property type="entry name" value="DNA/RNA_pol_sf"/>
</dbReference>
<dbReference type="Proteomes" id="UP001054252">
    <property type="component" value="Unassembled WGS sequence"/>
</dbReference>
<organism evidence="2 3">
    <name type="scientific">Rubroshorea leprosula</name>
    <dbReference type="NCBI Taxonomy" id="152421"/>
    <lineage>
        <taxon>Eukaryota</taxon>
        <taxon>Viridiplantae</taxon>
        <taxon>Streptophyta</taxon>
        <taxon>Embryophyta</taxon>
        <taxon>Tracheophyta</taxon>
        <taxon>Spermatophyta</taxon>
        <taxon>Magnoliopsida</taxon>
        <taxon>eudicotyledons</taxon>
        <taxon>Gunneridae</taxon>
        <taxon>Pentapetalae</taxon>
        <taxon>rosids</taxon>
        <taxon>malvids</taxon>
        <taxon>Malvales</taxon>
        <taxon>Dipterocarpaceae</taxon>
        <taxon>Rubroshorea</taxon>
    </lineage>
</organism>
<dbReference type="AlphaFoldDB" id="A0AAV5M3Y5"/>
<reference evidence="2 3" key="1">
    <citation type="journal article" date="2021" name="Commun. Biol.">
        <title>The genome of Shorea leprosula (Dipterocarpaceae) highlights the ecological relevance of drought in aseasonal tropical rainforests.</title>
        <authorList>
            <person name="Ng K.K.S."/>
            <person name="Kobayashi M.J."/>
            <person name="Fawcett J.A."/>
            <person name="Hatakeyama M."/>
            <person name="Paape T."/>
            <person name="Ng C.H."/>
            <person name="Ang C.C."/>
            <person name="Tnah L.H."/>
            <person name="Lee C.T."/>
            <person name="Nishiyama T."/>
            <person name="Sese J."/>
            <person name="O'Brien M.J."/>
            <person name="Copetti D."/>
            <person name="Mohd Noor M.I."/>
            <person name="Ong R.C."/>
            <person name="Putra M."/>
            <person name="Sireger I.Z."/>
            <person name="Indrioko S."/>
            <person name="Kosugi Y."/>
            <person name="Izuno A."/>
            <person name="Isagi Y."/>
            <person name="Lee S.L."/>
            <person name="Shimizu K.K."/>
        </authorList>
    </citation>
    <scope>NUCLEOTIDE SEQUENCE [LARGE SCALE GENOMIC DNA]</scope>
    <source>
        <strain evidence="2">214</strain>
    </source>
</reference>
<dbReference type="EMBL" id="BPVZ01000171">
    <property type="protein sequence ID" value="GKV43653.1"/>
    <property type="molecule type" value="Genomic_DNA"/>
</dbReference>
<comment type="caution">
    <text evidence="2">The sequence shown here is derived from an EMBL/GenBank/DDBJ whole genome shotgun (WGS) entry which is preliminary data.</text>
</comment>
<evidence type="ECO:0000313" key="2">
    <source>
        <dbReference type="EMBL" id="GKV43653.1"/>
    </source>
</evidence>
<keyword evidence="3" id="KW-1185">Reference proteome</keyword>
<dbReference type="InterPro" id="IPR000477">
    <property type="entry name" value="RT_dom"/>
</dbReference>
<evidence type="ECO:0000313" key="3">
    <source>
        <dbReference type="Proteomes" id="UP001054252"/>
    </source>
</evidence>
<dbReference type="PANTHER" id="PTHR33116">
    <property type="entry name" value="REVERSE TRANSCRIPTASE ZINC-BINDING DOMAIN-CONTAINING PROTEIN-RELATED-RELATED"/>
    <property type="match status" value="1"/>
</dbReference>
<gene>
    <name evidence="2" type="ORF">SLEP1_g50917</name>
</gene>
<dbReference type="Pfam" id="PF00078">
    <property type="entry name" value="RVT_1"/>
    <property type="match status" value="1"/>
</dbReference>
<name>A0AAV5M3Y5_9ROSI</name>
<dbReference type="PROSITE" id="PS50878">
    <property type="entry name" value="RT_POL"/>
    <property type="match status" value="1"/>
</dbReference>
<dbReference type="SUPFAM" id="SSF56672">
    <property type="entry name" value="DNA/RNA polymerases"/>
    <property type="match status" value="1"/>
</dbReference>
<protein>
    <recommendedName>
        <fullName evidence="1">Reverse transcriptase domain-containing protein</fullName>
    </recommendedName>
</protein>
<accession>A0AAV5M3Y5</accession>
<sequence length="454" mass="52657">MSSLIGPQQSTFIEGRQIIDGIIILNKVMHEAKNNKKPVLIFKADFEKAYDSVNWKFLDNMMSKFGFCPKWRTWIGECISSATVLILVNGSPTEEFQMEKGLRQGDPLASFLFLMIAEALNGLMMKAVEENLFQGVEIGRSGLKLTHLQYADDSIFFCEANEQNVMVLKSILRCFEMIFGLKVNFFKSSLIGLNVEKVNLEAYAEKLNCAIGKVPFKYLGLLIGSNPRRLSTWAPVIDIMKKRLSNWKRDSLSFGGRIILLNYVLSSILMYYFSTLKAPKQVTLLLTKLQRNFLWGGGENSRKTTWVKWETICNRKLEGGLGVKDLQKFNLALLGKWRWRFLLEKEALWKQVLEAKYTIDKSEMWEANKWDRLGSAWWRDLWKIEYAVDGKRGWFKEGVGKKVGEGKETLFWHEIWVGDKQLKEKFNRLFSLSKEKDVCIAYMGEWKNGEWTWN</sequence>
<dbReference type="PANTHER" id="PTHR33116:SF75">
    <property type="entry name" value="RIBONUCLEASE H PROTEIN"/>
    <property type="match status" value="1"/>
</dbReference>